<dbReference type="SUPFAM" id="SSF46785">
    <property type="entry name" value="Winged helix' DNA-binding domain"/>
    <property type="match status" value="1"/>
</dbReference>
<evidence type="ECO:0000259" key="5">
    <source>
        <dbReference type="Pfam" id="PF04198"/>
    </source>
</evidence>
<evidence type="ECO:0000259" key="6">
    <source>
        <dbReference type="Pfam" id="PF21715"/>
    </source>
</evidence>
<dbReference type="InterPro" id="IPR036390">
    <property type="entry name" value="WH_DNA-bd_sf"/>
</dbReference>
<dbReference type="RefSeq" id="WP_277733287.1">
    <property type="nucleotide sequence ID" value="NZ_CP120733.1"/>
</dbReference>
<accession>A0ABY8EE96</accession>
<dbReference type="InterPro" id="IPR048715">
    <property type="entry name" value="CggR_N"/>
</dbReference>
<sequence length="340" mass="38184">MKKLIQIQKKIMPEVLDVMYRRYKILNQISLNESIGRRSLSNKLDLSERVVRSEVEFLKKQDLIEIYTSGMSINENGLNLLNDLKVFMDEIMGISELEEKIKKKLGIKKVIILPGNADDDSLVIKDIGKATYKYLTKIIKNDYIIGVTGGNTMLEFANCCHETKKYENILVVPARGGLGKEVEIQSNNIAAIIGKKFGGNYKLLHVPDNVTEETLNSLILEPEINKTLNHIQNVDILVFGVGRADDMARRRKMLDSDYQYIMSKGAVGEAFGYYFNRDGEIIYETSTIGIKLENFKAIKNTIGIVGGSRKAEAILAISKIKKDLVLVTDEGAANKICELI</sequence>
<name>A0ABY8EE96_9FIRM</name>
<evidence type="ECO:0000256" key="4">
    <source>
        <dbReference type="ARBA" id="ARBA00023163"/>
    </source>
</evidence>
<feature type="domain" description="Sugar-binding" evidence="5">
    <location>
        <begin position="90"/>
        <end position="336"/>
    </location>
</feature>
<dbReference type="Pfam" id="PF21715">
    <property type="entry name" value="CggR_N"/>
    <property type="match status" value="1"/>
</dbReference>
<gene>
    <name evidence="7" type="ORF">P4S50_04100</name>
</gene>
<keyword evidence="3" id="KW-0238">DNA-binding</keyword>
<dbReference type="InterPro" id="IPR037171">
    <property type="entry name" value="NagB/RpiA_transferase-like"/>
</dbReference>
<evidence type="ECO:0000256" key="2">
    <source>
        <dbReference type="ARBA" id="ARBA00023015"/>
    </source>
</evidence>
<evidence type="ECO:0000313" key="7">
    <source>
        <dbReference type="EMBL" id="WFD11268.1"/>
    </source>
</evidence>
<proteinExistence type="inferred from homology"/>
<dbReference type="Gene3D" id="3.40.50.1360">
    <property type="match status" value="1"/>
</dbReference>
<dbReference type="EMBL" id="CP120733">
    <property type="protein sequence ID" value="WFD11268.1"/>
    <property type="molecule type" value="Genomic_DNA"/>
</dbReference>
<protein>
    <submittedName>
        <fullName evidence="7">Sugar-binding domain-containing protein</fullName>
    </submittedName>
</protein>
<keyword evidence="2" id="KW-0805">Transcription regulation</keyword>
<dbReference type="SUPFAM" id="SSF100950">
    <property type="entry name" value="NagB/RpiA/CoA transferase-like"/>
    <property type="match status" value="1"/>
</dbReference>
<dbReference type="InterPro" id="IPR036388">
    <property type="entry name" value="WH-like_DNA-bd_sf"/>
</dbReference>
<keyword evidence="8" id="KW-1185">Reference proteome</keyword>
<keyword evidence="4" id="KW-0804">Transcription</keyword>
<reference evidence="7 8" key="1">
    <citation type="submission" date="2023-03" db="EMBL/GenBank/DDBJ databases">
        <title>Complete genome sequence of Tepidibacter sp. SWIR-1, isolated from a deep-sea hydrothermal vent.</title>
        <authorList>
            <person name="Li X."/>
        </authorList>
    </citation>
    <scope>NUCLEOTIDE SEQUENCE [LARGE SCALE GENOMIC DNA]</scope>
    <source>
        <strain evidence="7 8">SWIR-1</strain>
    </source>
</reference>
<dbReference type="PANTHER" id="PTHR34294:SF5">
    <property type="entry name" value="CENTRAL GLYCOLYTIC GENES REGULATOR"/>
    <property type="match status" value="1"/>
</dbReference>
<dbReference type="Proteomes" id="UP001222800">
    <property type="component" value="Chromosome"/>
</dbReference>
<dbReference type="InterPro" id="IPR051054">
    <property type="entry name" value="SorC_transcr_regulators"/>
</dbReference>
<dbReference type="PANTHER" id="PTHR34294">
    <property type="entry name" value="TRANSCRIPTIONAL REGULATOR-RELATED"/>
    <property type="match status" value="1"/>
</dbReference>
<feature type="domain" description="CggR N-terminal DNA binding" evidence="6">
    <location>
        <begin position="18"/>
        <end position="88"/>
    </location>
</feature>
<dbReference type="Pfam" id="PF04198">
    <property type="entry name" value="Sugar-bind"/>
    <property type="match status" value="1"/>
</dbReference>
<organism evidence="7 8">
    <name type="scientific">Tepidibacter hydrothermalis</name>
    <dbReference type="NCBI Taxonomy" id="3036126"/>
    <lineage>
        <taxon>Bacteria</taxon>
        <taxon>Bacillati</taxon>
        <taxon>Bacillota</taxon>
        <taxon>Clostridia</taxon>
        <taxon>Peptostreptococcales</taxon>
        <taxon>Peptostreptococcaceae</taxon>
        <taxon>Tepidibacter</taxon>
    </lineage>
</organism>
<dbReference type="Gene3D" id="1.10.10.10">
    <property type="entry name" value="Winged helix-like DNA-binding domain superfamily/Winged helix DNA-binding domain"/>
    <property type="match status" value="1"/>
</dbReference>
<evidence type="ECO:0000256" key="3">
    <source>
        <dbReference type="ARBA" id="ARBA00023125"/>
    </source>
</evidence>
<evidence type="ECO:0000313" key="8">
    <source>
        <dbReference type="Proteomes" id="UP001222800"/>
    </source>
</evidence>
<evidence type="ECO:0000256" key="1">
    <source>
        <dbReference type="ARBA" id="ARBA00010466"/>
    </source>
</evidence>
<comment type="similarity">
    <text evidence="1">Belongs to the SorC transcriptional regulatory family.</text>
</comment>
<dbReference type="InterPro" id="IPR007324">
    <property type="entry name" value="Sugar-bd_dom_put"/>
</dbReference>